<protein>
    <recommendedName>
        <fullName evidence="3">DDE Tnp4 domain-containing protein</fullName>
    </recommendedName>
</protein>
<feature type="domain" description="DDE Tnp4" evidence="3">
    <location>
        <begin position="6"/>
        <end position="85"/>
    </location>
</feature>
<evidence type="ECO:0000256" key="1">
    <source>
        <dbReference type="ARBA" id="ARBA00001968"/>
    </source>
</evidence>
<organism evidence="4 5">
    <name type="scientific">Lasius platythorax</name>
    <dbReference type="NCBI Taxonomy" id="488582"/>
    <lineage>
        <taxon>Eukaryota</taxon>
        <taxon>Metazoa</taxon>
        <taxon>Ecdysozoa</taxon>
        <taxon>Arthropoda</taxon>
        <taxon>Hexapoda</taxon>
        <taxon>Insecta</taxon>
        <taxon>Pterygota</taxon>
        <taxon>Neoptera</taxon>
        <taxon>Endopterygota</taxon>
        <taxon>Hymenoptera</taxon>
        <taxon>Apocrita</taxon>
        <taxon>Aculeata</taxon>
        <taxon>Formicoidea</taxon>
        <taxon>Formicidae</taxon>
        <taxon>Formicinae</taxon>
        <taxon>Lasius</taxon>
        <taxon>Lasius</taxon>
    </lineage>
</organism>
<evidence type="ECO:0000313" key="4">
    <source>
        <dbReference type="EMBL" id="CAL1687607.1"/>
    </source>
</evidence>
<sequence length="178" mass="20704">MFRSFVVVADEAFPLKPFLMRPFPRRAVRLTNEERVFNYRLGRARLCIENTFGILCSRWRILHRRMCCTVKNAEKICKALVCLHNFSMSANDKNNQYCQPDWFDMEDEVGRIVEGRWRTVGAGEYFKELSRVGPNRAGAISLGLRNYLKDYFVSPAGNAQAPWQFQRALRGYNINLPA</sequence>
<dbReference type="Pfam" id="PF13359">
    <property type="entry name" value="DDE_Tnp_4"/>
    <property type="match status" value="1"/>
</dbReference>
<proteinExistence type="predicted"/>
<dbReference type="GO" id="GO:0046872">
    <property type="term" value="F:metal ion binding"/>
    <property type="evidence" value="ECO:0007669"/>
    <property type="project" value="UniProtKB-KW"/>
</dbReference>
<comment type="cofactor">
    <cofactor evidence="1">
        <name>a divalent metal cation</name>
        <dbReference type="ChEBI" id="CHEBI:60240"/>
    </cofactor>
</comment>
<keyword evidence="5" id="KW-1185">Reference proteome</keyword>
<dbReference type="InterPro" id="IPR027806">
    <property type="entry name" value="HARBI1_dom"/>
</dbReference>
<dbReference type="EMBL" id="OZ034830">
    <property type="protein sequence ID" value="CAL1687607.1"/>
    <property type="molecule type" value="Genomic_DNA"/>
</dbReference>
<gene>
    <name evidence="4" type="ORF">LPLAT_LOCUS12784</name>
</gene>
<keyword evidence="2" id="KW-0479">Metal-binding</keyword>
<dbReference type="AlphaFoldDB" id="A0AAV2P5L8"/>
<evidence type="ECO:0000256" key="2">
    <source>
        <dbReference type="ARBA" id="ARBA00022723"/>
    </source>
</evidence>
<dbReference type="Proteomes" id="UP001497644">
    <property type="component" value="Chromosome 7"/>
</dbReference>
<name>A0AAV2P5L8_9HYME</name>
<evidence type="ECO:0000259" key="3">
    <source>
        <dbReference type="Pfam" id="PF13359"/>
    </source>
</evidence>
<accession>A0AAV2P5L8</accession>
<evidence type="ECO:0000313" key="5">
    <source>
        <dbReference type="Proteomes" id="UP001497644"/>
    </source>
</evidence>
<reference evidence="4" key="1">
    <citation type="submission" date="2024-04" db="EMBL/GenBank/DDBJ databases">
        <authorList>
            <consortium name="Molecular Ecology Group"/>
        </authorList>
    </citation>
    <scope>NUCLEOTIDE SEQUENCE</scope>
</reference>